<dbReference type="EMBL" id="KE145352">
    <property type="protein sequence ID" value="EPE36591.1"/>
    <property type="molecule type" value="Genomic_DNA"/>
</dbReference>
<dbReference type="PANTHER" id="PTHR33112:SF16">
    <property type="entry name" value="HETEROKARYON INCOMPATIBILITY DOMAIN-CONTAINING PROTEIN"/>
    <property type="match status" value="1"/>
</dbReference>
<sequence>MSFTDIGRLRAHPIQSTLLRPWEWAFLFVDKKTKYWVQRPRFKGNRPNLSISTSEDQVTLHHLCANCQSIFQSSKLLHGSWQLLIDSTETHLLHGSLNKLRESAKGGCHFCSLLLNYIQITELEIIGKAKCQCWITITTGFGNWSAHYDLFVGFGTPYASTDTTKNPLRLELMDPGPANSKKISFDYKFRDAPSLSSVSTGSLAHFELASYWLRNCKEFHSACCKTTDSSVLPSRLVDVGSLHLPQLELYICKASDHDLQYLTLSHCWGDVKDLPTLKTENLQGMQNSISLDTLPKTFTDAIVITRNLGIKYLWIDCLCIIQDNAEDWAREASFMGTYYENSQCSIAAASAENALQGCFSSRNPLTIARCHIAGPDPQSKGLYIKPAEASTLDEVTPRLNTRGWVLQEEKLSRRTLTLGKTGIKWECKFGKAAENDMYGIGTGRRRKSDRIRNRLFEPVGSNPWSDTQVLSLDFLSVFRDGYRSSSPAEFHWYWFSLVHDYSKRNLTYSSDKLVALSGLANAIKRIVRKEYAAGLWEDNLNYDLLWKAVGQPYPKPKSYRAPSWSWASVDGIICSSEDTGLDGVFQFQDTISDLPIAQLATIESVHAVTSSADTNGTGQVLAGDLTIRGMLKEVRLSEMGHRLDTWERHWDRKVFTDQQPLRYFPDSSDELEDNAFLLPMRQVRNTSDSPGIWQDDFVLKIEGLVLVPGEYGMFMRVGAFMLCSRKFDRKIADWFVGCEEREVVIR</sequence>
<evidence type="ECO:0000259" key="1">
    <source>
        <dbReference type="Pfam" id="PF06985"/>
    </source>
</evidence>
<evidence type="ECO:0000313" key="2">
    <source>
        <dbReference type="EMBL" id="EPE36591.1"/>
    </source>
</evidence>
<protein>
    <recommendedName>
        <fullName evidence="1">Heterokaryon incompatibility domain-containing protein</fullName>
    </recommendedName>
</protein>
<organism evidence="2 3">
    <name type="scientific">Glarea lozoyensis (strain ATCC 20868 / MF5171)</name>
    <dbReference type="NCBI Taxonomy" id="1116229"/>
    <lineage>
        <taxon>Eukaryota</taxon>
        <taxon>Fungi</taxon>
        <taxon>Dikarya</taxon>
        <taxon>Ascomycota</taxon>
        <taxon>Pezizomycotina</taxon>
        <taxon>Leotiomycetes</taxon>
        <taxon>Helotiales</taxon>
        <taxon>Helotiaceae</taxon>
        <taxon>Glarea</taxon>
    </lineage>
</organism>
<dbReference type="Proteomes" id="UP000016922">
    <property type="component" value="Unassembled WGS sequence"/>
</dbReference>
<gene>
    <name evidence="2" type="ORF">GLAREA_08754</name>
</gene>
<feature type="domain" description="Heterokaryon incompatibility" evidence="1">
    <location>
        <begin position="261"/>
        <end position="408"/>
    </location>
</feature>
<dbReference type="eggNOG" id="ENOG502T311">
    <property type="taxonomic scope" value="Eukaryota"/>
</dbReference>
<reference evidence="2 3" key="1">
    <citation type="journal article" date="2013" name="BMC Genomics">
        <title>Genomics-driven discovery of the pneumocandin biosynthetic gene cluster in the fungus Glarea lozoyensis.</title>
        <authorList>
            <person name="Chen L."/>
            <person name="Yue Q."/>
            <person name="Zhang X."/>
            <person name="Xiang M."/>
            <person name="Wang C."/>
            <person name="Li S."/>
            <person name="Che Y."/>
            <person name="Ortiz-Lopez F.J."/>
            <person name="Bills G.F."/>
            <person name="Liu X."/>
            <person name="An Z."/>
        </authorList>
    </citation>
    <scope>NUCLEOTIDE SEQUENCE [LARGE SCALE GENOMIC DNA]</scope>
    <source>
        <strain evidence="3">ATCC 20868 / MF5171</strain>
    </source>
</reference>
<proteinExistence type="predicted"/>
<evidence type="ECO:0000313" key="3">
    <source>
        <dbReference type="Proteomes" id="UP000016922"/>
    </source>
</evidence>
<dbReference type="InterPro" id="IPR010730">
    <property type="entry name" value="HET"/>
</dbReference>
<dbReference type="OrthoDB" id="5125733at2759"/>
<accession>S3DXB2</accession>
<dbReference type="GeneID" id="19467802"/>
<dbReference type="AlphaFoldDB" id="S3DXB2"/>
<dbReference type="STRING" id="1116229.S3DXB2"/>
<dbReference type="OMA" id="TIARCHI"/>
<dbReference type="KEGG" id="glz:GLAREA_08754"/>
<keyword evidence="3" id="KW-1185">Reference proteome</keyword>
<dbReference type="HOGENOM" id="CLU_002639_3_0_1"/>
<dbReference type="RefSeq" id="XP_008075906.1">
    <property type="nucleotide sequence ID" value="XM_008077715.1"/>
</dbReference>
<dbReference type="Pfam" id="PF06985">
    <property type="entry name" value="HET"/>
    <property type="match status" value="1"/>
</dbReference>
<name>S3DXB2_GLAL2</name>
<dbReference type="PANTHER" id="PTHR33112">
    <property type="entry name" value="DOMAIN PROTEIN, PUTATIVE-RELATED"/>
    <property type="match status" value="1"/>
</dbReference>